<dbReference type="InterPro" id="IPR020843">
    <property type="entry name" value="ER"/>
</dbReference>
<dbReference type="SMART" id="SM00829">
    <property type="entry name" value="PKS_ER"/>
    <property type="match status" value="1"/>
</dbReference>
<protein>
    <submittedName>
        <fullName evidence="2">Zeta-crystallin</fullName>
    </submittedName>
</protein>
<name>A0AAJ0ART9_9PEZI</name>
<dbReference type="InterPro" id="IPR036291">
    <property type="entry name" value="NAD(P)-bd_dom_sf"/>
</dbReference>
<dbReference type="InterPro" id="IPR013149">
    <property type="entry name" value="ADH-like_C"/>
</dbReference>
<evidence type="ECO:0000313" key="3">
    <source>
        <dbReference type="Proteomes" id="UP001224890"/>
    </source>
</evidence>
<organism evidence="2 3">
    <name type="scientific">Colletotrichum godetiae</name>
    <dbReference type="NCBI Taxonomy" id="1209918"/>
    <lineage>
        <taxon>Eukaryota</taxon>
        <taxon>Fungi</taxon>
        <taxon>Dikarya</taxon>
        <taxon>Ascomycota</taxon>
        <taxon>Pezizomycotina</taxon>
        <taxon>Sordariomycetes</taxon>
        <taxon>Hypocreomycetidae</taxon>
        <taxon>Glomerellales</taxon>
        <taxon>Glomerellaceae</taxon>
        <taxon>Colletotrichum</taxon>
        <taxon>Colletotrichum acutatum species complex</taxon>
    </lineage>
</organism>
<reference evidence="2" key="1">
    <citation type="submission" date="2021-06" db="EMBL/GenBank/DDBJ databases">
        <title>Comparative genomics, transcriptomics and evolutionary studies reveal genomic signatures of adaptation to plant cell wall in hemibiotrophic fungi.</title>
        <authorList>
            <consortium name="DOE Joint Genome Institute"/>
            <person name="Baroncelli R."/>
            <person name="Diaz J.F."/>
            <person name="Benocci T."/>
            <person name="Peng M."/>
            <person name="Battaglia E."/>
            <person name="Haridas S."/>
            <person name="Andreopoulos W."/>
            <person name="Labutti K."/>
            <person name="Pangilinan J."/>
            <person name="Floch G.L."/>
            <person name="Makela M.R."/>
            <person name="Henrissat B."/>
            <person name="Grigoriev I.V."/>
            <person name="Crouch J.A."/>
            <person name="De Vries R.P."/>
            <person name="Sukno S.A."/>
            <person name="Thon M.R."/>
        </authorList>
    </citation>
    <scope>NUCLEOTIDE SEQUENCE</scope>
    <source>
        <strain evidence="2">CBS 193.32</strain>
    </source>
</reference>
<keyword evidence="3" id="KW-1185">Reference proteome</keyword>
<accession>A0AAJ0ART9</accession>
<dbReference type="RefSeq" id="XP_060430639.1">
    <property type="nucleotide sequence ID" value="XM_060578279.1"/>
</dbReference>
<dbReference type="SUPFAM" id="SSF50129">
    <property type="entry name" value="GroES-like"/>
    <property type="match status" value="1"/>
</dbReference>
<dbReference type="CDD" id="cd08241">
    <property type="entry name" value="QOR1"/>
    <property type="match status" value="1"/>
</dbReference>
<dbReference type="GO" id="GO:0016491">
    <property type="term" value="F:oxidoreductase activity"/>
    <property type="evidence" value="ECO:0007669"/>
    <property type="project" value="InterPro"/>
</dbReference>
<sequence>MVVSSRQTMKAVVINEFVNNFDEVKVSEIERPIPTADQYLIQVKAAGVNFVDTLYAKGKHQNNRSLVRPPFILGLEFAGIILSSPPASSFRPGDRVFGGSTGSYSEIISLDASTPLHHIPPKWTFAQAAGLAATLPVSFAALVQAGIKHGQTVLIHAAAGGLGIMALQVAAAMGCRVIGTAGSSEKCDVARQSGADVCINYSEDAAWWDRVLELTDGQGVDVVFDPVGLVDRSLKCIAHRGKILIVGFAGIKDDMEKIAMNRVLLKQVSLIGYRNRLTWPSQRYGESLRRYPEEEKAIWDQLRPLMETDKIRPVIYHVEYPGLESVPRALKDMTGRKIWGKAVVTLDDDISGQPLTKL</sequence>
<evidence type="ECO:0000313" key="2">
    <source>
        <dbReference type="EMBL" id="KAK1676636.1"/>
    </source>
</evidence>
<comment type="caution">
    <text evidence="2">The sequence shown here is derived from an EMBL/GenBank/DDBJ whole genome shotgun (WGS) entry which is preliminary data.</text>
</comment>
<dbReference type="Gene3D" id="3.90.180.10">
    <property type="entry name" value="Medium-chain alcohol dehydrogenases, catalytic domain"/>
    <property type="match status" value="1"/>
</dbReference>
<dbReference type="AlphaFoldDB" id="A0AAJ0ART9"/>
<dbReference type="EMBL" id="JAHMHR010000017">
    <property type="protein sequence ID" value="KAK1676636.1"/>
    <property type="molecule type" value="Genomic_DNA"/>
</dbReference>
<dbReference type="GeneID" id="85462805"/>
<dbReference type="SUPFAM" id="SSF51735">
    <property type="entry name" value="NAD(P)-binding Rossmann-fold domains"/>
    <property type="match status" value="1"/>
</dbReference>
<dbReference type="GO" id="GO:0005739">
    <property type="term" value="C:mitochondrion"/>
    <property type="evidence" value="ECO:0007669"/>
    <property type="project" value="TreeGrafter"/>
</dbReference>
<proteinExistence type="predicted"/>
<dbReference type="Pfam" id="PF00107">
    <property type="entry name" value="ADH_zinc_N"/>
    <property type="match status" value="1"/>
</dbReference>
<dbReference type="InterPro" id="IPR011032">
    <property type="entry name" value="GroES-like_sf"/>
</dbReference>
<feature type="domain" description="Enoyl reductase (ER)" evidence="1">
    <location>
        <begin position="19"/>
        <end position="344"/>
    </location>
</feature>
<dbReference type="InterPro" id="IPR013154">
    <property type="entry name" value="ADH-like_N"/>
</dbReference>
<evidence type="ECO:0000259" key="1">
    <source>
        <dbReference type="SMART" id="SM00829"/>
    </source>
</evidence>
<dbReference type="Proteomes" id="UP001224890">
    <property type="component" value="Unassembled WGS sequence"/>
</dbReference>
<dbReference type="Gene3D" id="3.40.50.720">
    <property type="entry name" value="NAD(P)-binding Rossmann-like Domain"/>
    <property type="match status" value="1"/>
</dbReference>
<dbReference type="Pfam" id="PF08240">
    <property type="entry name" value="ADH_N"/>
    <property type="match status" value="1"/>
</dbReference>
<gene>
    <name evidence="2" type="ORF">BDP55DRAFT_714832</name>
</gene>
<dbReference type="PANTHER" id="PTHR43677">
    <property type="entry name" value="SHORT-CHAIN DEHYDROGENASE/REDUCTASE"/>
    <property type="match status" value="1"/>
</dbReference>
<dbReference type="PANTHER" id="PTHR43677:SF4">
    <property type="entry name" value="QUINONE OXIDOREDUCTASE-LIKE PROTEIN 2"/>
    <property type="match status" value="1"/>
</dbReference>
<dbReference type="InterPro" id="IPR051397">
    <property type="entry name" value="Zn-ADH-like_protein"/>
</dbReference>